<keyword evidence="4" id="KW-1185">Reference proteome</keyword>
<evidence type="ECO:0000256" key="1">
    <source>
        <dbReference type="ARBA" id="ARBA00023002"/>
    </source>
</evidence>
<dbReference type="AlphaFoldDB" id="A0A2S2DKC1"/>
<dbReference type="PRINTS" id="PR00069">
    <property type="entry name" value="ALDKETRDTASE"/>
</dbReference>
<dbReference type="InterPro" id="IPR036812">
    <property type="entry name" value="NAD(P)_OxRdtase_dom_sf"/>
</dbReference>
<evidence type="ECO:0000313" key="3">
    <source>
        <dbReference type="EMBL" id="AWL05539.1"/>
    </source>
</evidence>
<feature type="domain" description="NADP-dependent oxidoreductase" evidence="2">
    <location>
        <begin position="15"/>
        <end position="317"/>
    </location>
</feature>
<dbReference type="PANTHER" id="PTHR43364:SF18">
    <property type="entry name" value="OXIDOREDUCTASE"/>
    <property type="match status" value="1"/>
</dbReference>
<protein>
    <submittedName>
        <fullName evidence="3">Aldo/keto reductase</fullName>
    </submittedName>
</protein>
<dbReference type="Pfam" id="PF00248">
    <property type="entry name" value="Aldo_ket_red"/>
    <property type="match status" value="1"/>
</dbReference>
<reference evidence="3 4" key="1">
    <citation type="submission" date="2018-05" db="EMBL/GenBank/DDBJ databases">
        <title>Complete genome sequence of Massilia oculi sp. nov. CCUG 43427T (=DSM 26321T), the type strain of M. oculi, and comparison with genome sequences of other Massilia strains.</title>
        <authorList>
            <person name="Zhu B."/>
        </authorList>
    </citation>
    <scope>NUCLEOTIDE SEQUENCE [LARGE SCALE GENOMIC DNA]</scope>
    <source>
        <strain evidence="3 4">CCUG 43427</strain>
    </source>
</reference>
<accession>A0A2S2DKC1</accession>
<evidence type="ECO:0000313" key="4">
    <source>
        <dbReference type="Proteomes" id="UP000245820"/>
    </source>
</evidence>
<name>A0A2S2DKC1_9BURK</name>
<dbReference type="Gene3D" id="3.20.20.100">
    <property type="entry name" value="NADP-dependent oxidoreductase domain"/>
    <property type="match status" value="1"/>
</dbReference>
<dbReference type="PANTHER" id="PTHR43364">
    <property type="entry name" value="NADH-SPECIFIC METHYLGLYOXAL REDUCTASE-RELATED"/>
    <property type="match status" value="1"/>
</dbReference>
<sequence>MQYRRLGNSGIIVSRLCLGAMTFGGAATPPYDKVGGLDLAATERLVGTALDAGINFIDTADVYADGESESLLGQALAGRREEVVLATKFHAPMGKGPNDAGQSRLHLTRALEASLRRLKTDHIDLYQIHNVDELTPMEETLRALDDAVRAGKIRYIGCSNLSSWQTAKALGLSRLHGWSSYVSVQACYSLAVRDVEREILPQAQDAQLGLMAWSPLAGGLLSGKFDRAGSSDPDARRIHIDFPPIAPEHGYTVIDAVKRVAARVEATPAQVALAWLLARPGVTTAIVGARRPEQLQDNLRALELALSEQDMSELDAASSLPTYYPAWVQAMTNVHRDGFLAR</sequence>
<dbReference type="EMBL" id="CP029343">
    <property type="protein sequence ID" value="AWL05539.1"/>
    <property type="molecule type" value="Genomic_DNA"/>
</dbReference>
<dbReference type="KEGG" id="mtim:DIR46_14560"/>
<dbReference type="RefSeq" id="WP_109345874.1">
    <property type="nucleotide sequence ID" value="NZ_CP029343.1"/>
</dbReference>
<dbReference type="InterPro" id="IPR020471">
    <property type="entry name" value="AKR"/>
</dbReference>
<gene>
    <name evidence="3" type="ORF">DIR46_14560</name>
</gene>
<dbReference type="GO" id="GO:0016491">
    <property type="term" value="F:oxidoreductase activity"/>
    <property type="evidence" value="ECO:0007669"/>
    <property type="project" value="UniProtKB-KW"/>
</dbReference>
<dbReference type="OrthoDB" id="5488419at2"/>
<proteinExistence type="predicted"/>
<dbReference type="InterPro" id="IPR050523">
    <property type="entry name" value="AKR_Detox_Biosynth"/>
</dbReference>
<organism evidence="3 4">
    <name type="scientific">Massilia oculi</name>
    <dbReference type="NCBI Taxonomy" id="945844"/>
    <lineage>
        <taxon>Bacteria</taxon>
        <taxon>Pseudomonadati</taxon>
        <taxon>Pseudomonadota</taxon>
        <taxon>Betaproteobacteria</taxon>
        <taxon>Burkholderiales</taxon>
        <taxon>Oxalobacteraceae</taxon>
        <taxon>Telluria group</taxon>
        <taxon>Massilia</taxon>
    </lineage>
</organism>
<keyword evidence="1" id="KW-0560">Oxidoreductase</keyword>
<dbReference type="InterPro" id="IPR023210">
    <property type="entry name" value="NADP_OxRdtase_dom"/>
</dbReference>
<dbReference type="GO" id="GO:0005829">
    <property type="term" value="C:cytosol"/>
    <property type="evidence" value="ECO:0007669"/>
    <property type="project" value="TreeGrafter"/>
</dbReference>
<dbReference type="FunFam" id="3.20.20.100:FF:000004">
    <property type="entry name" value="Oxidoreductase, aldo/keto reductase"/>
    <property type="match status" value="1"/>
</dbReference>
<dbReference type="Proteomes" id="UP000245820">
    <property type="component" value="Chromosome"/>
</dbReference>
<evidence type="ECO:0000259" key="2">
    <source>
        <dbReference type="Pfam" id="PF00248"/>
    </source>
</evidence>
<dbReference type="SUPFAM" id="SSF51430">
    <property type="entry name" value="NAD(P)-linked oxidoreductase"/>
    <property type="match status" value="1"/>
</dbReference>
<dbReference type="CDD" id="cd19091">
    <property type="entry name" value="AKR_PsAKR"/>
    <property type="match status" value="1"/>
</dbReference>